<gene>
    <name evidence="3" type="primary">LOC112933801</name>
</gene>
<evidence type="ECO:0000313" key="3">
    <source>
        <dbReference type="RefSeq" id="XP_072613046.1"/>
    </source>
</evidence>
<proteinExistence type="predicted"/>
<feature type="region of interest" description="Disordered" evidence="1">
    <location>
        <begin position="118"/>
        <end position="146"/>
    </location>
</feature>
<feature type="compositionally biased region" description="Gly residues" evidence="1">
    <location>
        <begin position="35"/>
        <end position="48"/>
    </location>
</feature>
<dbReference type="GeneID" id="112933801"/>
<organism evidence="2 3">
    <name type="scientific">Vulpes vulpes</name>
    <name type="common">Red fox</name>
    <dbReference type="NCBI Taxonomy" id="9627"/>
    <lineage>
        <taxon>Eukaryota</taxon>
        <taxon>Metazoa</taxon>
        <taxon>Chordata</taxon>
        <taxon>Craniata</taxon>
        <taxon>Vertebrata</taxon>
        <taxon>Euteleostomi</taxon>
        <taxon>Mammalia</taxon>
        <taxon>Eutheria</taxon>
        <taxon>Laurasiatheria</taxon>
        <taxon>Carnivora</taxon>
        <taxon>Caniformia</taxon>
        <taxon>Canidae</taxon>
        <taxon>Vulpes</taxon>
    </lineage>
</organism>
<dbReference type="Proteomes" id="UP001652641">
    <property type="component" value="Chromosome 4"/>
</dbReference>
<feature type="compositionally biased region" description="Low complexity" evidence="1">
    <location>
        <begin position="25"/>
        <end position="34"/>
    </location>
</feature>
<dbReference type="RefSeq" id="XP_072613046.1">
    <property type="nucleotide sequence ID" value="XM_072756945.1"/>
</dbReference>
<name>A0ABM5AE36_VULVU</name>
<feature type="region of interest" description="Disordered" evidence="1">
    <location>
        <begin position="1"/>
        <end position="106"/>
    </location>
</feature>
<evidence type="ECO:0000313" key="2">
    <source>
        <dbReference type="Proteomes" id="UP001652641"/>
    </source>
</evidence>
<reference evidence="3" key="1">
    <citation type="submission" date="2025-08" db="UniProtKB">
        <authorList>
            <consortium name="RefSeq"/>
        </authorList>
    </citation>
    <scope>IDENTIFICATION</scope>
    <source>
        <tissue evidence="3">Cell line</tissue>
    </source>
</reference>
<feature type="compositionally biased region" description="Basic and acidic residues" evidence="1">
    <location>
        <begin position="135"/>
        <end position="146"/>
    </location>
</feature>
<protein>
    <submittedName>
        <fullName evidence="3">Uncharacterized protein</fullName>
    </submittedName>
</protein>
<sequence>MVMTPSLTFSLPRPDQRPWAPGVLEAAGRRATTGGAAGGGRRAAGGGRRAPARGEPRSASRAHTPRGPLAGLPHPRTLAPAGGGGRAQAAAAPPAADPPAPSHRGPAAGVCIVAALPGAGWVSPPRPPLARGGPRGKEARWKKASK</sequence>
<keyword evidence="2" id="KW-1185">Reference proteome</keyword>
<evidence type="ECO:0000256" key="1">
    <source>
        <dbReference type="SAM" id="MobiDB-lite"/>
    </source>
</evidence>
<accession>A0ABM5AE36</accession>